<feature type="transmembrane region" description="Helical" evidence="2">
    <location>
        <begin position="320"/>
        <end position="341"/>
    </location>
</feature>
<evidence type="ECO:0000256" key="2">
    <source>
        <dbReference type="SAM" id="Phobius"/>
    </source>
</evidence>
<comment type="caution">
    <text evidence="4">The sequence shown here is derived from an EMBL/GenBank/DDBJ whole genome shotgun (WGS) entry which is preliminary data.</text>
</comment>
<protein>
    <submittedName>
        <fullName evidence="4">Uncharacterized protein</fullName>
    </submittedName>
</protein>
<feature type="region of interest" description="Disordered" evidence="1">
    <location>
        <begin position="173"/>
        <end position="211"/>
    </location>
</feature>
<dbReference type="STRING" id="1810919.A0A3D8RK24"/>
<proteinExistence type="predicted"/>
<evidence type="ECO:0000256" key="3">
    <source>
        <dbReference type="SAM" id="SignalP"/>
    </source>
</evidence>
<dbReference type="EMBL" id="PVWQ01000008">
    <property type="protein sequence ID" value="RDW74393.1"/>
    <property type="molecule type" value="Genomic_DNA"/>
</dbReference>
<name>A0A3D8RK24_9EURO</name>
<feature type="compositionally biased region" description="Polar residues" evidence="1">
    <location>
        <begin position="184"/>
        <end position="193"/>
    </location>
</feature>
<evidence type="ECO:0000313" key="4">
    <source>
        <dbReference type="EMBL" id="RDW74393.1"/>
    </source>
</evidence>
<dbReference type="OrthoDB" id="5426294at2759"/>
<reference evidence="4 5" key="1">
    <citation type="journal article" date="2018" name="IMA Fungus">
        <title>IMA Genome-F 9: Draft genome sequence of Annulohypoxylon stygium, Aspergillus mulundensis, Berkeleyomyces basicola (syn. Thielaviopsis basicola), Ceratocystis smalleyi, two Cercospora beticola strains, Coleophoma cylindrospora, Fusarium fracticaudum, Phialophora cf. hyalina, and Morchella septimelata.</title>
        <authorList>
            <person name="Wingfield B.D."/>
            <person name="Bills G.F."/>
            <person name="Dong Y."/>
            <person name="Huang W."/>
            <person name="Nel W.J."/>
            <person name="Swalarsk-Parry B.S."/>
            <person name="Vaghefi N."/>
            <person name="Wilken P.M."/>
            <person name="An Z."/>
            <person name="de Beer Z.W."/>
            <person name="De Vos L."/>
            <person name="Chen L."/>
            <person name="Duong T.A."/>
            <person name="Gao Y."/>
            <person name="Hammerbacher A."/>
            <person name="Kikkert J.R."/>
            <person name="Li Y."/>
            <person name="Li H."/>
            <person name="Li K."/>
            <person name="Li Q."/>
            <person name="Liu X."/>
            <person name="Ma X."/>
            <person name="Naidoo K."/>
            <person name="Pethybridge S.J."/>
            <person name="Sun J."/>
            <person name="Steenkamp E.T."/>
            <person name="van der Nest M.A."/>
            <person name="van Wyk S."/>
            <person name="Wingfield M.J."/>
            <person name="Xiong C."/>
            <person name="Yue Q."/>
            <person name="Zhang X."/>
        </authorList>
    </citation>
    <scope>NUCLEOTIDE SEQUENCE [LARGE SCALE GENOMIC DNA]</scope>
    <source>
        <strain evidence="4 5">DSM 5745</strain>
    </source>
</reference>
<dbReference type="AlphaFoldDB" id="A0A3D8RK24"/>
<dbReference type="RefSeq" id="XP_026602161.1">
    <property type="nucleotide sequence ID" value="XM_026749071.1"/>
</dbReference>
<keyword evidence="2" id="KW-1133">Transmembrane helix</keyword>
<keyword evidence="2" id="KW-0812">Transmembrane</keyword>
<dbReference type="GeneID" id="38117425"/>
<evidence type="ECO:0000256" key="1">
    <source>
        <dbReference type="SAM" id="MobiDB-lite"/>
    </source>
</evidence>
<dbReference type="Proteomes" id="UP000256690">
    <property type="component" value="Unassembled WGS sequence"/>
</dbReference>
<keyword evidence="5" id="KW-1185">Reference proteome</keyword>
<keyword evidence="2" id="KW-0472">Membrane</keyword>
<organism evidence="4 5">
    <name type="scientific">Aspergillus mulundensis</name>
    <dbReference type="NCBI Taxonomy" id="1810919"/>
    <lineage>
        <taxon>Eukaryota</taxon>
        <taxon>Fungi</taxon>
        <taxon>Dikarya</taxon>
        <taxon>Ascomycota</taxon>
        <taxon>Pezizomycotina</taxon>
        <taxon>Eurotiomycetes</taxon>
        <taxon>Eurotiomycetidae</taxon>
        <taxon>Eurotiales</taxon>
        <taxon>Aspergillaceae</taxon>
        <taxon>Aspergillus</taxon>
        <taxon>Aspergillus subgen. Nidulantes</taxon>
    </lineage>
</organism>
<gene>
    <name evidence="4" type="ORF">DSM5745_07055</name>
</gene>
<feature type="signal peptide" evidence="3">
    <location>
        <begin position="1"/>
        <end position="24"/>
    </location>
</feature>
<feature type="chain" id="PRO_5017793339" evidence="3">
    <location>
        <begin position="25"/>
        <end position="343"/>
    </location>
</feature>
<keyword evidence="3" id="KW-0732">Signal</keyword>
<sequence length="343" mass="36417">MKANAMTSLLILILTILQLSLVHAQISYDSKTNHLLCPAPNTHYCAAASLQGSSIVSCTPDGMAEIRSCSTEYVTPLLHYSELHRILSGILPVGYEEAAVCYQSSSHSGNAVCAFNGTGYTTEGLEVNVPETVLCDNITLIRPYAEKINGDAETYDAAATDYPYEPQPAVSIVRGSSEGHSPYSPISPSQHTATPLDLPSASTSTSRNPDAGEGIICSNPWARLGAKTADILTLVIVLVFPTPAPEIQSQLSTWFSSTSSMPTPITPCTEMRTLAPSRTTGLSSQRIPSSSSIEATLTLYGSPTTDPGVIESNKFNSGNILHMGILISPTVWALMACLVTLMC</sequence>
<evidence type="ECO:0000313" key="5">
    <source>
        <dbReference type="Proteomes" id="UP000256690"/>
    </source>
</evidence>
<accession>A0A3D8RK24</accession>